<comment type="catalytic activity">
    <reaction evidence="5">
        <text>a 1,2-diacyl-sn-glycerol + H2O = a 2-acylglycerol + a fatty acid + H(+)</text>
        <dbReference type="Rhea" id="RHEA:33275"/>
        <dbReference type="ChEBI" id="CHEBI:15377"/>
        <dbReference type="ChEBI" id="CHEBI:15378"/>
        <dbReference type="ChEBI" id="CHEBI:17389"/>
        <dbReference type="ChEBI" id="CHEBI:17815"/>
        <dbReference type="ChEBI" id="CHEBI:28868"/>
        <dbReference type="EC" id="3.1.1.116"/>
    </reaction>
</comment>
<dbReference type="GO" id="GO:0052689">
    <property type="term" value="F:carboxylic ester hydrolase activity"/>
    <property type="evidence" value="ECO:0007669"/>
    <property type="project" value="TreeGrafter"/>
</dbReference>
<keyword evidence="14" id="KW-1185">Reference proteome</keyword>
<dbReference type="PANTHER" id="PTHR46118:SF4">
    <property type="entry name" value="PROTEIN ABHD11"/>
    <property type="match status" value="1"/>
</dbReference>
<protein>
    <recommendedName>
        <fullName evidence="7">sn-1-specific diacylglycerol lipase ABHD11</fullName>
        <ecNumber evidence="3">3.1.1.116</ecNumber>
    </recommendedName>
    <alternativeName>
        <fullName evidence="4">Alpha/beta hydrolase domain-containing protein 11</fullName>
    </alternativeName>
</protein>
<evidence type="ECO:0000256" key="3">
    <source>
        <dbReference type="ARBA" id="ARBA00026104"/>
    </source>
</evidence>
<feature type="non-terminal residue" evidence="13">
    <location>
        <position position="1"/>
    </location>
</feature>
<comment type="catalytic activity">
    <reaction evidence="11">
        <text>1-octadecanoyl-2-(5Z,8Z,11Z,14Z-eicosatetraenoyl)-sn-glycerol + H2O = 2-(5Z,8Z,11Z,14Z-eicosatetraenoyl)-glycerol + octadecanoate + H(+)</text>
        <dbReference type="Rhea" id="RHEA:38507"/>
        <dbReference type="ChEBI" id="CHEBI:15377"/>
        <dbReference type="ChEBI" id="CHEBI:15378"/>
        <dbReference type="ChEBI" id="CHEBI:25629"/>
        <dbReference type="ChEBI" id="CHEBI:52392"/>
        <dbReference type="ChEBI" id="CHEBI:75728"/>
    </reaction>
</comment>
<evidence type="ECO:0000256" key="2">
    <source>
        <dbReference type="ARBA" id="ARBA00022801"/>
    </source>
</evidence>
<feature type="non-terminal residue" evidence="13">
    <location>
        <position position="257"/>
    </location>
</feature>
<dbReference type="AlphaFoldDB" id="A0A5E4QLL0"/>
<evidence type="ECO:0000256" key="4">
    <source>
        <dbReference type="ARBA" id="ARBA00042703"/>
    </source>
</evidence>
<dbReference type="InterPro" id="IPR000073">
    <property type="entry name" value="AB_hydrolase_1"/>
</dbReference>
<evidence type="ECO:0000256" key="6">
    <source>
        <dbReference type="ARBA" id="ARBA00043742"/>
    </source>
</evidence>
<dbReference type="Proteomes" id="UP000324832">
    <property type="component" value="Unassembled WGS sequence"/>
</dbReference>
<feature type="domain" description="AB hydrolase-1" evidence="12">
    <location>
        <begin position="44"/>
        <end position="156"/>
    </location>
</feature>
<evidence type="ECO:0000313" key="13">
    <source>
        <dbReference type="EMBL" id="VVC97808.1"/>
    </source>
</evidence>
<comment type="catalytic activity">
    <reaction evidence="6">
        <text>a 1,3-diacyl-sn-glycerol + H2O = a 1-acyl-sn-glycerol + a fatty acid + H(+)</text>
        <dbReference type="Rhea" id="RHEA:38503"/>
        <dbReference type="ChEBI" id="CHEBI:15377"/>
        <dbReference type="ChEBI" id="CHEBI:15378"/>
        <dbReference type="ChEBI" id="CHEBI:28868"/>
        <dbReference type="ChEBI" id="CHEBI:64683"/>
        <dbReference type="ChEBI" id="CHEBI:77272"/>
    </reaction>
</comment>
<dbReference type="PRINTS" id="PR00111">
    <property type="entry name" value="ABHYDROLASE"/>
</dbReference>
<dbReference type="Pfam" id="PF00561">
    <property type="entry name" value="Abhydrolase_1"/>
    <property type="match status" value="1"/>
</dbReference>
<comment type="catalytic activity">
    <reaction evidence="10">
        <text>1-octadecanoyl-2-(9Z-octadecenoyl)-sn-glycerol + H2O = 2-(9Z-octadecenoyl)-glycerol + octadecanoate + H(+)</text>
        <dbReference type="Rhea" id="RHEA:77103"/>
        <dbReference type="ChEBI" id="CHEBI:15377"/>
        <dbReference type="ChEBI" id="CHEBI:15378"/>
        <dbReference type="ChEBI" id="CHEBI:25629"/>
        <dbReference type="ChEBI" id="CHEBI:73990"/>
        <dbReference type="ChEBI" id="CHEBI:75468"/>
    </reaction>
</comment>
<name>A0A5E4QLL0_9NEOP</name>
<dbReference type="InterPro" id="IPR029058">
    <property type="entry name" value="AB_hydrolase_fold"/>
</dbReference>
<evidence type="ECO:0000256" key="5">
    <source>
        <dbReference type="ARBA" id="ARBA00043667"/>
    </source>
</evidence>
<accession>A0A5E4QLL0</accession>
<dbReference type="SUPFAM" id="SSF53474">
    <property type="entry name" value="alpha/beta-Hydrolases"/>
    <property type="match status" value="1"/>
</dbReference>
<evidence type="ECO:0000256" key="9">
    <source>
        <dbReference type="ARBA" id="ARBA00048504"/>
    </source>
</evidence>
<keyword evidence="2" id="KW-0378">Hydrolase</keyword>
<dbReference type="EMBL" id="FZQP02003333">
    <property type="protein sequence ID" value="VVC97808.1"/>
    <property type="molecule type" value="Genomic_DNA"/>
</dbReference>
<evidence type="ECO:0000256" key="11">
    <source>
        <dbReference type="ARBA" id="ARBA00048919"/>
    </source>
</evidence>
<comment type="catalytic activity">
    <reaction evidence="9">
        <text>1,2-didecanoylglycerol + H2O = decanoylglycerol + decanoate + H(+)</text>
        <dbReference type="Rhea" id="RHEA:48596"/>
        <dbReference type="ChEBI" id="CHEBI:11152"/>
        <dbReference type="ChEBI" id="CHEBI:15377"/>
        <dbReference type="ChEBI" id="CHEBI:15378"/>
        <dbReference type="ChEBI" id="CHEBI:27689"/>
        <dbReference type="ChEBI" id="CHEBI:90605"/>
    </reaction>
</comment>
<dbReference type="PANTHER" id="PTHR46118">
    <property type="entry name" value="PROTEIN ABHD11"/>
    <property type="match status" value="1"/>
</dbReference>
<sequence>VAIQHSARSIVLCFAAYQSSNNNVETVDLAYNIHDSHNVDPSKPPLVTFHALLGSGSLWDGVAKEVVKETGRRVINVDARCHGNSPRTESLTYIETSNDAMKLLRKLEIPKASVIGHSMGGFTAMGVSLLYPELVSSLIVVDVSPVKTRLALSFPMALLKCMAFLPLKSSMTMAEARKLADDSLKTITQDEKLRIYVISNLYRTDTGEFAWKSYTPTLMNKLESQIAHFPLYFKGRQYFGPTLFICGASSEHVANRP</sequence>
<comment type="similarity">
    <text evidence="1">Belongs to the AB hydrolase superfamily.</text>
</comment>
<dbReference type="EC" id="3.1.1.116" evidence="3"/>
<organism evidence="13 14">
    <name type="scientific">Leptidea sinapis</name>
    <dbReference type="NCBI Taxonomy" id="189913"/>
    <lineage>
        <taxon>Eukaryota</taxon>
        <taxon>Metazoa</taxon>
        <taxon>Ecdysozoa</taxon>
        <taxon>Arthropoda</taxon>
        <taxon>Hexapoda</taxon>
        <taxon>Insecta</taxon>
        <taxon>Pterygota</taxon>
        <taxon>Neoptera</taxon>
        <taxon>Endopterygota</taxon>
        <taxon>Lepidoptera</taxon>
        <taxon>Glossata</taxon>
        <taxon>Ditrysia</taxon>
        <taxon>Papilionoidea</taxon>
        <taxon>Pieridae</taxon>
        <taxon>Dismorphiinae</taxon>
        <taxon>Leptidea</taxon>
    </lineage>
</organism>
<proteinExistence type="inferred from homology"/>
<dbReference type="Gene3D" id="3.40.50.1820">
    <property type="entry name" value="alpha/beta hydrolase"/>
    <property type="match status" value="1"/>
</dbReference>
<evidence type="ECO:0000313" key="14">
    <source>
        <dbReference type="Proteomes" id="UP000324832"/>
    </source>
</evidence>
<evidence type="ECO:0000256" key="7">
    <source>
        <dbReference type="ARBA" id="ARBA00044064"/>
    </source>
</evidence>
<evidence type="ECO:0000256" key="1">
    <source>
        <dbReference type="ARBA" id="ARBA00008645"/>
    </source>
</evidence>
<evidence type="ECO:0000256" key="10">
    <source>
        <dbReference type="ARBA" id="ARBA00048513"/>
    </source>
</evidence>
<reference evidence="13 14" key="1">
    <citation type="submission" date="2017-07" db="EMBL/GenBank/DDBJ databases">
        <authorList>
            <person name="Talla V."/>
            <person name="Backstrom N."/>
        </authorList>
    </citation>
    <scope>NUCLEOTIDE SEQUENCE [LARGE SCALE GENOMIC DNA]</scope>
</reference>
<evidence type="ECO:0000259" key="12">
    <source>
        <dbReference type="Pfam" id="PF00561"/>
    </source>
</evidence>
<dbReference type="GO" id="GO:0005739">
    <property type="term" value="C:mitochondrion"/>
    <property type="evidence" value="ECO:0007669"/>
    <property type="project" value="TreeGrafter"/>
</dbReference>
<evidence type="ECO:0000256" key="8">
    <source>
        <dbReference type="ARBA" id="ARBA00048283"/>
    </source>
</evidence>
<gene>
    <name evidence="13" type="ORF">LSINAPIS_LOCUS9008</name>
</gene>
<comment type="catalytic activity">
    <reaction evidence="8">
        <text>1-octadecanoyl-2-(4Z,7Z,10Z,13Z,16Z,19Z-docosahexaenoyl)-sn-glycerol + H2O = 2-(4Z,7Z,10Z,13Z,16Z,19Z-docosahexaenoyl)-glycerol + octadecanoate + H(+)</text>
        <dbReference type="Rhea" id="RHEA:77107"/>
        <dbReference type="ChEBI" id="CHEBI:15377"/>
        <dbReference type="ChEBI" id="CHEBI:15378"/>
        <dbReference type="ChEBI" id="CHEBI:25629"/>
        <dbReference type="ChEBI" id="CHEBI:77129"/>
        <dbReference type="ChEBI" id="CHEBI:186738"/>
    </reaction>
</comment>